<dbReference type="EMBL" id="KZ293438">
    <property type="protein sequence ID" value="PBK67035.1"/>
    <property type="molecule type" value="Genomic_DNA"/>
</dbReference>
<organism evidence="1 2">
    <name type="scientific">Armillaria solidipes</name>
    <dbReference type="NCBI Taxonomy" id="1076256"/>
    <lineage>
        <taxon>Eukaryota</taxon>
        <taxon>Fungi</taxon>
        <taxon>Dikarya</taxon>
        <taxon>Basidiomycota</taxon>
        <taxon>Agaricomycotina</taxon>
        <taxon>Agaricomycetes</taxon>
        <taxon>Agaricomycetidae</taxon>
        <taxon>Agaricales</taxon>
        <taxon>Marasmiineae</taxon>
        <taxon>Physalacriaceae</taxon>
        <taxon>Armillaria</taxon>
    </lineage>
</organism>
<dbReference type="Proteomes" id="UP000218334">
    <property type="component" value="Unassembled WGS sequence"/>
</dbReference>
<evidence type="ECO:0000313" key="1">
    <source>
        <dbReference type="EMBL" id="PBK67035.1"/>
    </source>
</evidence>
<dbReference type="STRING" id="1076256.A0A2H3B836"/>
<sequence length="252" mass="28379">MFALVFKTAMREVLGSSSKGLDSFSILAKHVTPTIGLLFPLRSIVREMESAKGSIQNVKKKIKPNLCKGGIVVQLKRSRVITVAVIPIGLSQWSFRQFSRLDVAEKSDVWSDWSIKFMEKPPPVFIERLETESEFVQVALKSWAIIMRDGPAVDIKEKDPVFFLEVLSSDLEECAAQLIKSLLGLDDERCEVIPSHLHSWTSQESQPRLTQAACQVYGLGRHPVVSEEFYSMVLHLNMLKMDDSDGHDSEDD</sequence>
<protein>
    <submittedName>
        <fullName evidence="1">Uncharacterized protein</fullName>
    </submittedName>
</protein>
<keyword evidence="2" id="KW-1185">Reference proteome</keyword>
<reference evidence="2" key="1">
    <citation type="journal article" date="2017" name="Nat. Ecol. Evol.">
        <title>Genome expansion and lineage-specific genetic innovations in the forest pathogenic fungi Armillaria.</title>
        <authorList>
            <person name="Sipos G."/>
            <person name="Prasanna A.N."/>
            <person name="Walter M.C."/>
            <person name="O'Connor E."/>
            <person name="Balint B."/>
            <person name="Krizsan K."/>
            <person name="Kiss B."/>
            <person name="Hess J."/>
            <person name="Varga T."/>
            <person name="Slot J."/>
            <person name="Riley R."/>
            <person name="Boka B."/>
            <person name="Rigling D."/>
            <person name="Barry K."/>
            <person name="Lee J."/>
            <person name="Mihaltcheva S."/>
            <person name="LaButti K."/>
            <person name="Lipzen A."/>
            <person name="Waldron R."/>
            <person name="Moloney N.M."/>
            <person name="Sperisen C."/>
            <person name="Kredics L."/>
            <person name="Vagvoelgyi C."/>
            <person name="Patrignani A."/>
            <person name="Fitzpatrick D."/>
            <person name="Nagy I."/>
            <person name="Doyle S."/>
            <person name="Anderson J.B."/>
            <person name="Grigoriev I.V."/>
            <person name="Gueldener U."/>
            <person name="Muensterkoetter M."/>
            <person name="Nagy L.G."/>
        </authorList>
    </citation>
    <scope>NUCLEOTIDE SEQUENCE [LARGE SCALE GENOMIC DNA]</scope>
    <source>
        <strain evidence="2">28-4</strain>
    </source>
</reference>
<name>A0A2H3B836_9AGAR</name>
<accession>A0A2H3B836</accession>
<proteinExistence type="predicted"/>
<evidence type="ECO:0000313" key="2">
    <source>
        <dbReference type="Proteomes" id="UP000218334"/>
    </source>
</evidence>
<dbReference type="AlphaFoldDB" id="A0A2H3B836"/>
<gene>
    <name evidence="1" type="ORF">ARMSODRAFT_977157</name>
</gene>